<dbReference type="GO" id="GO:0070860">
    <property type="term" value="C:RNA polymerase I core factor complex"/>
    <property type="evidence" value="ECO:0007669"/>
    <property type="project" value="TreeGrafter"/>
</dbReference>
<dbReference type="Pfam" id="PF04090">
    <property type="entry name" value="Rrn11"/>
    <property type="match status" value="1"/>
</dbReference>
<protein>
    <submittedName>
        <fullName evidence="2">Uncharacterized protein</fullName>
    </submittedName>
</protein>
<evidence type="ECO:0000256" key="1">
    <source>
        <dbReference type="SAM" id="MobiDB-lite"/>
    </source>
</evidence>
<feature type="compositionally biased region" description="Acidic residues" evidence="1">
    <location>
        <begin position="290"/>
        <end position="306"/>
    </location>
</feature>
<dbReference type="GO" id="GO:0017025">
    <property type="term" value="F:TBP-class protein binding"/>
    <property type="evidence" value="ECO:0007669"/>
    <property type="project" value="TreeGrafter"/>
</dbReference>
<dbReference type="PANTHER" id="PTHR28244">
    <property type="entry name" value="RNA POLYMERASE I-SPECIFIC TRANSCRIPTION INITIATION FACTOR RRN11"/>
    <property type="match status" value="1"/>
</dbReference>
<feature type="region of interest" description="Disordered" evidence="1">
    <location>
        <begin position="243"/>
        <end position="323"/>
    </location>
</feature>
<keyword evidence="3" id="KW-1185">Reference proteome</keyword>
<reference evidence="2 3" key="1">
    <citation type="submission" date="2018-11" db="EMBL/GenBank/DDBJ databases">
        <title>Genome sequence of Saitozyma podzolica DSM 27192.</title>
        <authorList>
            <person name="Aliyu H."/>
            <person name="Gorte O."/>
            <person name="Ochsenreither K."/>
        </authorList>
    </citation>
    <scope>NUCLEOTIDE SEQUENCE [LARGE SCALE GENOMIC DNA]</scope>
    <source>
        <strain evidence="2 3">DSM 27192</strain>
    </source>
</reference>
<sequence length="470" mass="52479">MDAKLHIQNLVDLLHACLLLGELDRARRAWAILIRCREVDWKERWYWGLALFSSTEPNDSDPTQTQSRPFSQELTYRAAQDEGRDAERWLRTLRVSAKEADRPALLHALVLHLIKHSRYRDALDELETYLTSYPYLLSSSLHTYAGLLSFYLSYPESARHTAHVSPSQAHQERTPPRTLSPSSSRSPSAAPPASDRGRPRAPTNPILLAQARAWFVQALELDPEIQVAKEFIKMIDAPYEEAISDDGLMEMDEDDEDKSDGNKSDQDKSDDQDSTQSSHSSPSTVSVDGAFDEDDVEVEQEDEDEGMGYAESSTTDTEGGTTVDPLANDAVLVDFVGLALDSGLFIGVEKKSLPSPEEYEEPGENTLEPVSRLEPRWAWAYDDRGRFPDPETDPETETETDAGMSLRCRSRPDVDLRREMDVGSIAIAGSVSLRLPISGRIERGREFCRACCGLSPRPSPTPYLCIEGEG</sequence>
<dbReference type="STRING" id="1890683.A0A427Y296"/>
<comment type="caution">
    <text evidence="2">The sequence shown here is derived from an EMBL/GenBank/DDBJ whole genome shotgun (WGS) entry which is preliminary data.</text>
</comment>
<gene>
    <name evidence="2" type="ORF">EHS25_005008</name>
</gene>
<name>A0A427Y296_9TREE</name>
<feature type="compositionally biased region" description="Low complexity" evidence="1">
    <location>
        <begin position="311"/>
        <end position="323"/>
    </location>
</feature>
<dbReference type="GO" id="GO:0001164">
    <property type="term" value="F:RNA polymerase I core promoter sequence-specific DNA binding"/>
    <property type="evidence" value="ECO:0007669"/>
    <property type="project" value="InterPro"/>
</dbReference>
<dbReference type="GO" id="GO:0001181">
    <property type="term" value="F:RNA polymerase I general transcription initiation factor activity"/>
    <property type="evidence" value="ECO:0007669"/>
    <property type="project" value="InterPro"/>
</dbReference>
<feature type="compositionally biased region" description="Low complexity" evidence="1">
    <location>
        <begin position="274"/>
        <end position="288"/>
    </location>
</feature>
<feature type="compositionally biased region" description="Acidic residues" evidence="1">
    <location>
        <begin position="243"/>
        <end position="258"/>
    </location>
</feature>
<evidence type="ECO:0000313" key="2">
    <source>
        <dbReference type="EMBL" id="RSH85201.1"/>
    </source>
</evidence>
<feature type="region of interest" description="Disordered" evidence="1">
    <location>
        <begin position="162"/>
        <end position="203"/>
    </location>
</feature>
<accession>A0A427Y296</accession>
<organism evidence="2 3">
    <name type="scientific">Saitozyma podzolica</name>
    <dbReference type="NCBI Taxonomy" id="1890683"/>
    <lineage>
        <taxon>Eukaryota</taxon>
        <taxon>Fungi</taxon>
        <taxon>Dikarya</taxon>
        <taxon>Basidiomycota</taxon>
        <taxon>Agaricomycotina</taxon>
        <taxon>Tremellomycetes</taxon>
        <taxon>Tremellales</taxon>
        <taxon>Trimorphomycetaceae</taxon>
        <taxon>Saitozyma</taxon>
    </lineage>
</organism>
<dbReference type="InterPro" id="IPR007224">
    <property type="entry name" value="TIF_Rrn11"/>
</dbReference>
<feature type="region of interest" description="Disordered" evidence="1">
    <location>
        <begin position="384"/>
        <end position="403"/>
    </location>
</feature>
<dbReference type="EMBL" id="RSCD01000021">
    <property type="protein sequence ID" value="RSH85201.1"/>
    <property type="molecule type" value="Genomic_DNA"/>
</dbReference>
<dbReference type="OrthoDB" id="2159786at2759"/>
<dbReference type="GO" id="GO:0042790">
    <property type="term" value="P:nucleolar large rRNA transcription by RNA polymerase I"/>
    <property type="evidence" value="ECO:0007669"/>
    <property type="project" value="TreeGrafter"/>
</dbReference>
<dbReference type="AlphaFoldDB" id="A0A427Y296"/>
<feature type="compositionally biased region" description="Low complexity" evidence="1">
    <location>
        <begin position="176"/>
        <end position="194"/>
    </location>
</feature>
<proteinExistence type="predicted"/>
<dbReference type="InterPro" id="IPR053029">
    <property type="entry name" value="RNA_pol_I-specific_init_factor"/>
</dbReference>
<dbReference type="PANTHER" id="PTHR28244:SF1">
    <property type="entry name" value="RNA POLYMERASE I-SPECIFIC TRANSCRIPTION INITIATION FACTOR RRN11"/>
    <property type="match status" value="1"/>
</dbReference>
<dbReference type="Proteomes" id="UP000279259">
    <property type="component" value="Unassembled WGS sequence"/>
</dbReference>
<feature type="compositionally biased region" description="Basic and acidic residues" evidence="1">
    <location>
        <begin position="259"/>
        <end position="271"/>
    </location>
</feature>
<feature type="compositionally biased region" description="Acidic residues" evidence="1">
    <location>
        <begin position="390"/>
        <end position="400"/>
    </location>
</feature>
<evidence type="ECO:0000313" key="3">
    <source>
        <dbReference type="Proteomes" id="UP000279259"/>
    </source>
</evidence>